<reference evidence="8" key="1">
    <citation type="journal article" date="2019" name="Int. J. Syst. Evol. Microbiol.">
        <title>The Global Catalogue of Microorganisms (GCM) 10K type strain sequencing project: providing services to taxonomists for standard genome sequencing and annotation.</title>
        <authorList>
            <consortium name="The Broad Institute Genomics Platform"/>
            <consortium name="The Broad Institute Genome Sequencing Center for Infectious Disease"/>
            <person name="Wu L."/>
            <person name="Ma J."/>
        </authorList>
    </citation>
    <scope>NUCLEOTIDE SEQUENCE [LARGE SCALE GENOMIC DNA]</scope>
    <source>
        <strain evidence="8">JCM 17551</strain>
    </source>
</reference>
<keyword evidence="8" id="KW-1185">Reference proteome</keyword>
<evidence type="ECO:0000256" key="6">
    <source>
        <dbReference type="SAM" id="Phobius"/>
    </source>
</evidence>
<accession>A0ABP7MKK0</accession>
<evidence type="ECO:0000256" key="3">
    <source>
        <dbReference type="ARBA" id="ARBA00022692"/>
    </source>
</evidence>
<feature type="transmembrane region" description="Helical" evidence="6">
    <location>
        <begin position="56"/>
        <end position="79"/>
    </location>
</feature>
<dbReference type="RefSeq" id="WP_344797870.1">
    <property type="nucleotide sequence ID" value="NZ_BAABBN010000006.1"/>
</dbReference>
<gene>
    <name evidence="7" type="ORF">GCM10022277_18690</name>
</gene>
<feature type="transmembrane region" description="Helical" evidence="6">
    <location>
        <begin position="85"/>
        <end position="106"/>
    </location>
</feature>
<comment type="subcellular location">
    <subcellularLocation>
        <location evidence="1">Cell membrane</location>
        <topology evidence="1">Multi-pass membrane protein</topology>
    </subcellularLocation>
</comment>
<keyword evidence="3 6" id="KW-0812">Transmembrane</keyword>
<evidence type="ECO:0000256" key="1">
    <source>
        <dbReference type="ARBA" id="ARBA00004651"/>
    </source>
</evidence>
<organism evidence="7 8">
    <name type="scientific">Litoribacillus peritrichatus</name>
    <dbReference type="NCBI Taxonomy" id="718191"/>
    <lineage>
        <taxon>Bacteria</taxon>
        <taxon>Pseudomonadati</taxon>
        <taxon>Pseudomonadota</taxon>
        <taxon>Gammaproteobacteria</taxon>
        <taxon>Oceanospirillales</taxon>
        <taxon>Oceanospirillaceae</taxon>
        <taxon>Litoribacillus</taxon>
    </lineage>
</organism>
<proteinExistence type="predicted"/>
<comment type="caution">
    <text evidence="7">The sequence shown here is derived from an EMBL/GenBank/DDBJ whole genome shotgun (WGS) entry which is preliminary data.</text>
</comment>
<dbReference type="PANTHER" id="PTHR33931:SF2">
    <property type="entry name" value="HOLIN-LIKE PROTEIN CIDA"/>
    <property type="match status" value="1"/>
</dbReference>
<evidence type="ECO:0000256" key="2">
    <source>
        <dbReference type="ARBA" id="ARBA00022475"/>
    </source>
</evidence>
<evidence type="ECO:0000313" key="7">
    <source>
        <dbReference type="EMBL" id="GAA3923032.1"/>
    </source>
</evidence>
<protein>
    <recommendedName>
        <fullName evidence="9">CidA/LrgA family protein</fullName>
    </recommendedName>
</protein>
<feature type="transmembrane region" description="Helical" evidence="6">
    <location>
        <begin position="25"/>
        <end position="44"/>
    </location>
</feature>
<dbReference type="Pfam" id="PF03788">
    <property type="entry name" value="LrgA"/>
    <property type="match status" value="1"/>
</dbReference>
<dbReference type="EMBL" id="BAABBN010000006">
    <property type="protein sequence ID" value="GAA3923032.1"/>
    <property type="molecule type" value="Genomic_DNA"/>
</dbReference>
<dbReference type="InterPro" id="IPR005538">
    <property type="entry name" value="LrgA/CidA"/>
</dbReference>
<keyword evidence="5 6" id="KW-0472">Membrane</keyword>
<dbReference type="PANTHER" id="PTHR33931">
    <property type="entry name" value="HOLIN-LIKE PROTEIN CIDA-RELATED"/>
    <property type="match status" value="1"/>
</dbReference>
<evidence type="ECO:0008006" key="9">
    <source>
        <dbReference type="Google" id="ProtNLM"/>
    </source>
</evidence>
<keyword evidence="4 6" id="KW-1133">Transmembrane helix</keyword>
<sequence>MLIGFALIVGFYGLGELTQNVLGVPVPGSILGMLYLFGFLVWRRQVADSLHRSSKVLINNLALLLIPSSVGVITCAALLERQGVAIVLTLSISIVFSLLLTAWLLARLSRSQGTDQ</sequence>
<dbReference type="Proteomes" id="UP001501565">
    <property type="component" value="Unassembled WGS sequence"/>
</dbReference>
<keyword evidence="2" id="KW-1003">Cell membrane</keyword>
<evidence type="ECO:0000256" key="4">
    <source>
        <dbReference type="ARBA" id="ARBA00022989"/>
    </source>
</evidence>
<evidence type="ECO:0000256" key="5">
    <source>
        <dbReference type="ARBA" id="ARBA00023136"/>
    </source>
</evidence>
<evidence type="ECO:0000313" key="8">
    <source>
        <dbReference type="Proteomes" id="UP001501565"/>
    </source>
</evidence>
<name>A0ABP7MKK0_9GAMM</name>